<sequence>MIILPATFELIVDRWMASKTRTDIGWILLQITLLPANGCMLFSGESCLESTLLPSGIMKEVFLIEQKETNVTGFLFGKMGFVILMNVSELGTTMDS</sequence>
<name>A0AAU9NXC5_9ASTR</name>
<dbReference type="Proteomes" id="UP001157418">
    <property type="component" value="Unassembled WGS sequence"/>
</dbReference>
<evidence type="ECO:0000313" key="2">
    <source>
        <dbReference type="Proteomes" id="UP001157418"/>
    </source>
</evidence>
<keyword evidence="2" id="KW-1185">Reference proteome</keyword>
<accession>A0AAU9NXC5</accession>
<comment type="caution">
    <text evidence="1">The sequence shown here is derived from an EMBL/GenBank/DDBJ whole genome shotgun (WGS) entry which is preliminary data.</text>
</comment>
<organism evidence="1 2">
    <name type="scientific">Lactuca virosa</name>
    <dbReference type="NCBI Taxonomy" id="75947"/>
    <lineage>
        <taxon>Eukaryota</taxon>
        <taxon>Viridiplantae</taxon>
        <taxon>Streptophyta</taxon>
        <taxon>Embryophyta</taxon>
        <taxon>Tracheophyta</taxon>
        <taxon>Spermatophyta</taxon>
        <taxon>Magnoliopsida</taxon>
        <taxon>eudicotyledons</taxon>
        <taxon>Gunneridae</taxon>
        <taxon>Pentapetalae</taxon>
        <taxon>asterids</taxon>
        <taxon>campanulids</taxon>
        <taxon>Asterales</taxon>
        <taxon>Asteraceae</taxon>
        <taxon>Cichorioideae</taxon>
        <taxon>Cichorieae</taxon>
        <taxon>Lactucinae</taxon>
        <taxon>Lactuca</taxon>
    </lineage>
</organism>
<proteinExistence type="predicted"/>
<gene>
    <name evidence="1" type="ORF">LVIROSA_LOCUS28673</name>
</gene>
<evidence type="ECO:0000313" key="1">
    <source>
        <dbReference type="EMBL" id="CAH1442703.1"/>
    </source>
</evidence>
<dbReference type="EMBL" id="CAKMRJ010005412">
    <property type="protein sequence ID" value="CAH1442703.1"/>
    <property type="molecule type" value="Genomic_DNA"/>
</dbReference>
<protein>
    <submittedName>
        <fullName evidence="1">Uncharacterized protein</fullName>
    </submittedName>
</protein>
<dbReference type="AlphaFoldDB" id="A0AAU9NXC5"/>
<reference evidence="1 2" key="1">
    <citation type="submission" date="2022-01" db="EMBL/GenBank/DDBJ databases">
        <authorList>
            <person name="Xiong W."/>
            <person name="Schranz E."/>
        </authorList>
    </citation>
    <scope>NUCLEOTIDE SEQUENCE [LARGE SCALE GENOMIC DNA]</scope>
</reference>